<dbReference type="AlphaFoldDB" id="A0A7I8BSG4"/>
<dbReference type="InterPro" id="IPR002933">
    <property type="entry name" value="Peptidase_M20"/>
</dbReference>
<protein>
    <submittedName>
        <fullName evidence="4">Amidohydrolase</fullName>
    </submittedName>
</protein>
<feature type="binding site" evidence="2">
    <location>
        <position position="109"/>
    </location>
    <ligand>
        <name>Mn(2+)</name>
        <dbReference type="ChEBI" id="CHEBI:29035"/>
        <label>2</label>
    </ligand>
</feature>
<gene>
    <name evidence="4" type="primary">hipO-1</name>
    <name evidence="4" type="ORF">PPGU16_43050</name>
</gene>
<dbReference type="PANTHER" id="PTHR11014:SF63">
    <property type="entry name" value="METALLOPEPTIDASE, PUTATIVE (AFU_ORTHOLOGUE AFUA_6G09600)-RELATED"/>
    <property type="match status" value="1"/>
</dbReference>
<dbReference type="CDD" id="cd05666">
    <property type="entry name" value="M20_Acy1-like"/>
    <property type="match status" value="1"/>
</dbReference>
<feature type="binding site" evidence="2">
    <location>
        <position position="142"/>
    </location>
    <ligand>
        <name>Mn(2+)</name>
        <dbReference type="ChEBI" id="CHEBI:29035"/>
        <label>2</label>
    </ligand>
</feature>
<sequence>MTDATRLTEIADLEPAAAALRDIRHHIHHHPELAYEEVATAALVAEKLEAWGWQVTRGVGKTGVVGTLKVGDGARSIGLRADMDALPIIEQTGLPYASGTHGKMHACGHDGHTTMLLGAAQHLAKTRRFSGTVHLYFQPAEESGIDSGAKKMIEDGLFERFPCDAVFGVHNHPGAEPGKFLFRKGAFMAAGDKATITIEGVGGHAARPHLTVDPIVIASSIVMALQTIVARNVNPSQPAVVTVGTMHSGVANNVIPSSAKLELSVRSFSPEVRALLKERIKELAESQAASYGGKAHVEYVEGYPVVVNTDAETEFAIEVARELVGAENVEPNADILMGSEDFAFMLEQRPGSFLRLGNGVGEDGCMVHNPHYDFNDRNLPVGAAYWARLVERYLGR</sequence>
<dbReference type="RefSeq" id="WP_180724854.1">
    <property type="nucleotide sequence ID" value="NZ_AP023175.1"/>
</dbReference>
<dbReference type="GO" id="GO:0050118">
    <property type="term" value="F:N-acetyldiaminopimelate deacetylase activity"/>
    <property type="evidence" value="ECO:0007669"/>
    <property type="project" value="UniProtKB-ARBA"/>
</dbReference>
<reference evidence="4 5" key="1">
    <citation type="journal article" date="2020" name="Genes (Basel)">
        <title>Genomic Comparison of Insect Gut Symbionts from Divergent Burkholderia Subclades.</title>
        <authorList>
            <person name="Takeshita K."/>
            <person name="Kikuchi Y."/>
        </authorList>
    </citation>
    <scope>NUCLEOTIDE SEQUENCE [LARGE SCALE GENOMIC DNA]</scope>
    <source>
        <strain evidence="4 5">PGU16</strain>
    </source>
</reference>
<dbReference type="Pfam" id="PF07687">
    <property type="entry name" value="M20_dimer"/>
    <property type="match status" value="1"/>
</dbReference>
<evidence type="ECO:0000313" key="4">
    <source>
        <dbReference type="EMBL" id="BCF91238.1"/>
    </source>
</evidence>
<dbReference type="Proteomes" id="UP000510888">
    <property type="component" value="Chromosome 2"/>
</dbReference>
<dbReference type="Gene3D" id="3.30.70.360">
    <property type="match status" value="1"/>
</dbReference>
<dbReference type="Gene3D" id="3.40.630.10">
    <property type="entry name" value="Zn peptidases"/>
    <property type="match status" value="1"/>
</dbReference>
<dbReference type="FunFam" id="3.30.70.360:FF:000001">
    <property type="entry name" value="N-acetyldiaminopimelate deacetylase"/>
    <property type="match status" value="1"/>
</dbReference>
<dbReference type="KEGG" id="plad:PPGU16_43050"/>
<feature type="binding site" evidence="2">
    <location>
        <position position="368"/>
    </location>
    <ligand>
        <name>Mn(2+)</name>
        <dbReference type="ChEBI" id="CHEBI:29035"/>
        <label>2</label>
    </ligand>
</feature>
<comment type="cofactor">
    <cofactor evidence="2">
        <name>Mn(2+)</name>
        <dbReference type="ChEBI" id="CHEBI:29035"/>
    </cofactor>
    <text evidence="2">The Mn(2+) ion enhances activity.</text>
</comment>
<keyword evidence="2" id="KW-0464">Manganese</keyword>
<proteinExistence type="predicted"/>
<name>A0A7I8BSG4_9BURK</name>
<dbReference type="Pfam" id="PF01546">
    <property type="entry name" value="Peptidase_M20"/>
    <property type="match status" value="1"/>
</dbReference>
<feature type="binding site" evidence="2">
    <location>
        <position position="107"/>
    </location>
    <ligand>
        <name>Mn(2+)</name>
        <dbReference type="ChEBI" id="CHEBI:29035"/>
        <label>2</label>
    </ligand>
</feature>
<dbReference type="InterPro" id="IPR011650">
    <property type="entry name" value="Peptidase_M20_dimer"/>
</dbReference>
<organism evidence="4 5">
    <name type="scientific">Paraburkholderia largidicola</name>
    <dbReference type="NCBI Taxonomy" id="3014751"/>
    <lineage>
        <taxon>Bacteria</taxon>
        <taxon>Pseudomonadati</taxon>
        <taxon>Pseudomonadota</taxon>
        <taxon>Betaproteobacteria</taxon>
        <taxon>Burkholderiales</taxon>
        <taxon>Burkholderiaceae</taxon>
        <taxon>Paraburkholderia</taxon>
    </lineage>
</organism>
<dbReference type="PANTHER" id="PTHR11014">
    <property type="entry name" value="PEPTIDASE M20 FAMILY MEMBER"/>
    <property type="match status" value="1"/>
</dbReference>
<dbReference type="GO" id="GO:0019877">
    <property type="term" value="P:diaminopimelate biosynthetic process"/>
    <property type="evidence" value="ECO:0007669"/>
    <property type="project" value="UniProtKB-ARBA"/>
</dbReference>
<feature type="domain" description="Peptidase M20 dimerisation" evidence="3">
    <location>
        <begin position="194"/>
        <end position="290"/>
    </location>
</feature>
<dbReference type="SUPFAM" id="SSF55031">
    <property type="entry name" value="Bacterial exopeptidase dimerisation domain"/>
    <property type="match status" value="1"/>
</dbReference>
<dbReference type="GO" id="GO:0046872">
    <property type="term" value="F:metal ion binding"/>
    <property type="evidence" value="ECO:0007669"/>
    <property type="project" value="UniProtKB-KW"/>
</dbReference>
<dbReference type="InterPro" id="IPR036264">
    <property type="entry name" value="Bact_exopeptidase_dim_dom"/>
</dbReference>
<evidence type="ECO:0000313" key="5">
    <source>
        <dbReference type="Proteomes" id="UP000510888"/>
    </source>
</evidence>
<dbReference type="PIRSF" id="PIRSF005962">
    <property type="entry name" value="Pept_M20D_amidohydro"/>
    <property type="match status" value="1"/>
</dbReference>
<dbReference type="InterPro" id="IPR017439">
    <property type="entry name" value="Amidohydrolase"/>
</dbReference>
<evidence type="ECO:0000259" key="3">
    <source>
        <dbReference type="Pfam" id="PF07687"/>
    </source>
</evidence>
<evidence type="ECO:0000256" key="2">
    <source>
        <dbReference type="PIRSR" id="PIRSR005962-1"/>
    </source>
</evidence>
<dbReference type="SUPFAM" id="SSF53187">
    <property type="entry name" value="Zn-dependent exopeptidases"/>
    <property type="match status" value="1"/>
</dbReference>
<feature type="binding site" evidence="2">
    <location>
        <position position="170"/>
    </location>
    <ligand>
        <name>Mn(2+)</name>
        <dbReference type="ChEBI" id="CHEBI:29035"/>
        <label>2</label>
    </ligand>
</feature>
<keyword evidence="2" id="KW-0479">Metal-binding</keyword>
<evidence type="ECO:0000256" key="1">
    <source>
        <dbReference type="ARBA" id="ARBA00022801"/>
    </source>
</evidence>
<keyword evidence="1 4" id="KW-0378">Hydrolase</keyword>
<keyword evidence="5" id="KW-1185">Reference proteome</keyword>
<accession>A0A7I8BSG4</accession>
<dbReference type="NCBIfam" id="TIGR01891">
    <property type="entry name" value="amidohydrolases"/>
    <property type="match status" value="1"/>
</dbReference>
<dbReference type="EMBL" id="AP023175">
    <property type="protein sequence ID" value="BCF91238.1"/>
    <property type="molecule type" value="Genomic_DNA"/>
</dbReference>